<evidence type="ECO:0000256" key="1">
    <source>
        <dbReference type="SAM" id="MobiDB-lite"/>
    </source>
</evidence>
<proteinExistence type="predicted"/>
<accession>A0A425B3I9</accession>
<comment type="caution">
    <text evidence="2">The sequence shown here is derived from an EMBL/GenBank/DDBJ whole genome shotgun (WGS) entry which is preliminary data.</text>
</comment>
<dbReference type="EMBL" id="NWZY01000009">
    <property type="protein sequence ID" value="RQK79485.1"/>
    <property type="molecule type" value="Genomic_DNA"/>
</dbReference>
<gene>
    <name evidence="2" type="ORF">COH52_04430</name>
</gene>
<evidence type="ECO:0000313" key="3">
    <source>
        <dbReference type="Proteomes" id="UP000283666"/>
    </source>
</evidence>
<name>A0A425B3I9_NEIME</name>
<reference evidence="2 3" key="1">
    <citation type="submission" date="2017-09" db="EMBL/GenBank/DDBJ databases">
        <title>Phenotypic and genotypic characterization of Colombian isolates of Neisseria meningitidis recovered from invasive disease.</title>
        <authorList>
            <person name="Duarte C."/>
            <person name="Gabastou J.M."/>
            <person name="Moreno J."/>
        </authorList>
    </citation>
    <scope>NUCLEOTIDE SEQUENCE [LARGE SCALE GENOMIC DNA]</scope>
    <source>
        <strain evidence="2 3">INS-Nm1012</strain>
    </source>
</reference>
<evidence type="ECO:0000313" key="2">
    <source>
        <dbReference type="EMBL" id="RQK79485.1"/>
    </source>
</evidence>
<protein>
    <submittedName>
        <fullName evidence="2">Uncharacterized protein</fullName>
    </submittedName>
</protein>
<dbReference type="Proteomes" id="UP000283666">
    <property type="component" value="Unassembled WGS sequence"/>
</dbReference>
<organism evidence="2 3">
    <name type="scientific">Neisseria meningitidis</name>
    <dbReference type="NCBI Taxonomy" id="487"/>
    <lineage>
        <taxon>Bacteria</taxon>
        <taxon>Pseudomonadati</taxon>
        <taxon>Pseudomonadota</taxon>
        <taxon>Betaproteobacteria</taxon>
        <taxon>Neisseriales</taxon>
        <taxon>Neisseriaceae</taxon>
        <taxon>Neisseria</taxon>
    </lineage>
</organism>
<dbReference type="AlphaFoldDB" id="A0A425B3I9"/>
<feature type="region of interest" description="Disordered" evidence="1">
    <location>
        <begin position="42"/>
        <end position="68"/>
    </location>
</feature>
<sequence>MRPRESGAEPRVLTSTPFCHLFERSGTCRFYALINFGYPAAEHNGQTQRNPHQHQPRPRMTEDTNGHRLMPQPCHLKNFCLCPLSVLKIL</sequence>